<keyword evidence="1" id="KW-0812">Transmembrane</keyword>
<dbReference type="Pfam" id="PF14329">
    <property type="entry name" value="DUF4386"/>
    <property type="match status" value="1"/>
</dbReference>
<dbReference type="AlphaFoldDB" id="A0A4Y8PZB6"/>
<proteinExistence type="predicted"/>
<gene>
    <name evidence="2" type="ORF">B5M42_14085</name>
</gene>
<name>A0A4Y8PZB6_9BACL</name>
<sequence>MAKRLLCGSLDDFLEVYGKLIFVKYNKQGTIDHSILGSADSLKEVSANENHILLGALFLLIMGIALALVPVIMYPILQRYHPTLALGYVVFRGALETFAYMATAMSWLLLVVLSQEQANASSPDYVGFQMLGNLLGHGSEQIQSITAIVFSLGALMFYYVLYQFKLIPKWL</sequence>
<feature type="transmembrane region" description="Helical" evidence="1">
    <location>
        <begin position="52"/>
        <end position="77"/>
    </location>
</feature>
<feature type="transmembrane region" description="Helical" evidence="1">
    <location>
        <begin position="89"/>
        <end position="113"/>
    </location>
</feature>
<organism evidence="2 3">
    <name type="scientific">Paenibacillus athensensis</name>
    <dbReference type="NCBI Taxonomy" id="1967502"/>
    <lineage>
        <taxon>Bacteria</taxon>
        <taxon>Bacillati</taxon>
        <taxon>Bacillota</taxon>
        <taxon>Bacilli</taxon>
        <taxon>Bacillales</taxon>
        <taxon>Paenibacillaceae</taxon>
        <taxon>Paenibacillus</taxon>
    </lineage>
</organism>
<dbReference type="OrthoDB" id="1176146at2"/>
<dbReference type="Proteomes" id="UP000298246">
    <property type="component" value="Unassembled WGS sequence"/>
</dbReference>
<dbReference type="EMBL" id="MYFO01000017">
    <property type="protein sequence ID" value="TFE86746.1"/>
    <property type="molecule type" value="Genomic_DNA"/>
</dbReference>
<feature type="transmembrane region" description="Helical" evidence="1">
    <location>
        <begin position="142"/>
        <end position="161"/>
    </location>
</feature>
<keyword evidence="1" id="KW-1133">Transmembrane helix</keyword>
<keyword evidence="3" id="KW-1185">Reference proteome</keyword>
<protein>
    <submittedName>
        <fullName evidence="2">Uncharacterized protein</fullName>
    </submittedName>
</protein>
<evidence type="ECO:0000313" key="3">
    <source>
        <dbReference type="Proteomes" id="UP000298246"/>
    </source>
</evidence>
<evidence type="ECO:0000313" key="2">
    <source>
        <dbReference type="EMBL" id="TFE86746.1"/>
    </source>
</evidence>
<accession>A0A4Y8PZB6</accession>
<evidence type="ECO:0000256" key="1">
    <source>
        <dbReference type="SAM" id="Phobius"/>
    </source>
</evidence>
<reference evidence="2 3" key="1">
    <citation type="submission" date="2017-03" db="EMBL/GenBank/DDBJ databases">
        <title>Isolation of Levoglucosan Utilizing Bacteria.</title>
        <authorList>
            <person name="Arya A.S."/>
        </authorList>
    </citation>
    <scope>NUCLEOTIDE SEQUENCE [LARGE SCALE GENOMIC DNA]</scope>
    <source>
        <strain evidence="2 3">MEC069</strain>
    </source>
</reference>
<dbReference type="InterPro" id="IPR025495">
    <property type="entry name" value="DUF4386"/>
</dbReference>
<comment type="caution">
    <text evidence="2">The sequence shown here is derived from an EMBL/GenBank/DDBJ whole genome shotgun (WGS) entry which is preliminary data.</text>
</comment>
<keyword evidence="1" id="KW-0472">Membrane</keyword>